<evidence type="ECO:0000259" key="1">
    <source>
        <dbReference type="Pfam" id="PF09364"/>
    </source>
</evidence>
<sequence>MNAQRTIHKRHHVEARARDFRTHDADFAQWAAGYGVIEHEPATQCRVHALADELVATGRYGSRTDVFALFRAADMISSAGMWLVAHMTYAQSVYLDGRPLDSQEFKSNPEGHTGGALNMVPAYTGYLLANSLSGETRSWVMGQGHCVAAIDAVNVLVNNLSEAQASHYGLSDEQLSKLVTDFYSCEIGADGRPLSPLGSHVNATTAGGMIEGGYLGFAELLYPHMPLPDEKLVAFLSDGAFEEQRGSDWAPRWWRAEDTGLVAPIMIANGRRIDQRSSMAQDGGTDWFAEHLKLNGFDPISLDGRDPASFAWGVLQIESRLSACSEAIKRGEAEYPVPLHYGVAETVKGFGFPGAGTNRAHNLPLGANPRDDETARELFNTAARKLYVPLEELNAAANALNNHKEVARPKERDHPMVAREPIEPRYPNPRWDRTNKPSSPMEAIDAYAAELFALNKDVRIRVGNPDEMRSNRMNATLDLLKHRVTAPEPGIAEAVDGGVITALNEEAVICAALANKGGISLAVSYEAFAVKMLGAIRQDLIFTRHLKESGKSRFWLSMPLITSSHTWENGKNELSHQDTTLSEALLGEMSDTCRVQFPADWNSALAMIDAVYKSRGEFWNIVCPKRAVSSVFSRQEAERLCADGAIRVSGSGQESLILAAIGAYQLEQTLKAAERLERSGMSHSIVYIAEPGRFRFPRDEIEAEACVSQALVEELFPPHAQARVFAVHTRAEAMSGCLRPLDTGARRSAFLGFRNRGGTFDVSGMLFANGMTWAHIVERACHVSGKRVETCLSKAELEIVRGVRAPTMEFWK</sequence>
<reference evidence="2 3" key="1">
    <citation type="submission" date="2006-08" db="EMBL/GenBank/DDBJ databases">
        <title>Complete sequence of Maricaulis maris MCS10.</title>
        <authorList>
            <consortium name="US DOE Joint Genome Institute"/>
            <person name="Copeland A."/>
            <person name="Lucas S."/>
            <person name="Lapidus A."/>
            <person name="Barry K."/>
            <person name="Detter J.C."/>
            <person name="Glavina del Rio T."/>
            <person name="Hammon N."/>
            <person name="Israni S."/>
            <person name="Dalin E."/>
            <person name="Tice H."/>
            <person name="Pitluck S."/>
            <person name="Saunders E."/>
            <person name="Brettin T."/>
            <person name="Bruce D."/>
            <person name="Han C."/>
            <person name="Tapia R."/>
            <person name="Gilna P."/>
            <person name="Schmutz J."/>
            <person name="Larimer F."/>
            <person name="Land M."/>
            <person name="Hauser L."/>
            <person name="Kyrpides N."/>
            <person name="Mikhailova N."/>
            <person name="Viollier P."/>
            <person name="Stephens C."/>
            <person name="Richardson P."/>
        </authorList>
    </citation>
    <scope>NUCLEOTIDE SEQUENCE [LARGE SCALE GENOMIC DNA]</scope>
    <source>
        <strain evidence="2 3">MCS10</strain>
    </source>
</reference>
<dbReference type="Proteomes" id="UP000001964">
    <property type="component" value="Chromosome"/>
</dbReference>
<dbReference type="Gene3D" id="3.40.50.970">
    <property type="match status" value="2"/>
</dbReference>
<dbReference type="OrthoDB" id="9768449at2"/>
<keyword evidence="3" id="KW-1185">Reference proteome</keyword>
<dbReference type="Pfam" id="PF03894">
    <property type="entry name" value="XFP"/>
    <property type="match status" value="1"/>
</dbReference>
<protein>
    <submittedName>
        <fullName evidence="2">D-xylulose 5-phosphate/D-fructose 6-phosphate phosphoketolase</fullName>
    </submittedName>
</protein>
<dbReference type="GO" id="GO:0005975">
    <property type="term" value="P:carbohydrate metabolic process"/>
    <property type="evidence" value="ECO:0007669"/>
    <property type="project" value="InterPro"/>
</dbReference>
<dbReference type="RefSeq" id="WP_011642130.1">
    <property type="nucleotide sequence ID" value="NC_008347.1"/>
</dbReference>
<dbReference type="InterPro" id="IPR009014">
    <property type="entry name" value="Transketo_C/PFOR_II"/>
</dbReference>
<evidence type="ECO:0000313" key="2">
    <source>
        <dbReference type="EMBL" id="ABI64483.1"/>
    </source>
</evidence>
<gene>
    <name evidence="2" type="ordered locus">Mmar10_0187</name>
</gene>
<dbReference type="HOGENOM" id="CLU_019087_0_0_5"/>
<dbReference type="eggNOG" id="COG3957">
    <property type="taxonomic scope" value="Bacteria"/>
</dbReference>
<dbReference type="STRING" id="394221.Mmar10_0187"/>
<dbReference type="InterPro" id="IPR018970">
    <property type="entry name" value="Xul5P/Fru6P_PKetolase_N"/>
</dbReference>
<feature type="domain" description="Xylulose 5-phosphate/Fructose 6-phosphate phosphoketolase N-terminal" evidence="1">
    <location>
        <begin position="78"/>
        <end position="406"/>
    </location>
</feature>
<proteinExistence type="predicted"/>
<dbReference type="Pfam" id="PF09364">
    <property type="entry name" value="XFP_N"/>
    <property type="match status" value="1"/>
</dbReference>
<dbReference type="Gene3D" id="3.40.50.920">
    <property type="match status" value="1"/>
</dbReference>
<name>Q0ATA4_MARMM</name>
<evidence type="ECO:0000313" key="3">
    <source>
        <dbReference type="Proteomes" id="UP000001964"/>
    </source>
</evidence>
<dbReference type="AlphaFoldDB" id="Q0ATA4"/>
<dbReference type="GO" id="GO:0016832">
    <property type="term" value="F:aldehyde-lyase activity"/>
    <property type="evidence" value="ECO:0007669"/>
    <property type="project" value="InterPro"/>
</dbReference>
<dbReference type="SUPFAM" id="SSF52518">
    <property type="entry name" value="Thiamin diphosphate-binding fold (THDP-binding)"/>
    <property type="match status" value="2"/>
</dbReference>
<dbReference type="InterPro" id="IPR029061">
    <property type="entry name" value="THDP-binding"/>
</dbReference>
<dbReference type="PANTHER" id="PTHR31273">
    <property type="entry name" value="PHOSPHOKETOLASE-RELATED"/>
    <property type="match status" value="1"/>
</dbReference>
<dbReference type="KEGG" id="mmr:Mmar10_0187"/>
<organism evidence="2 3">
    <name type="scientific">Maricaulis maris (strain MCS10)</name>
    <name type="common">Caulobacter maris</name>
    <dbReference type="NCBI Taxonomy" id="394221"/>
    <lineage>
        <taxon>Bacteria</taxon>
        <taxon>Pseudomonadati</taxon>
        <taxon>Pseudomonadota</taxon>
        <taxon>Alphaproteobacteria</taxon>
        <taxon>Maricaulales</taxon>
        <taxon>Maricaulaceae</taxon>
        <taxon>Maricaulis</taxon>
    </lineage>
</organism>
<dbReference type="PANTHER" id="PTHR31273:SF0">
    <property type="entry name" value="PHOSPHOKETOLASE-RELATED"/>
    <property type="match status" value="1"/>
</dbReference>
<dbReference type="EMBL" id="CP000449">
    <property type="protein sequence ID" value="ABI64483.1"/>
    <property type="molecule type" value="Genomic_DNA"/>
</dbReference>
<dbReference type="InterPro" id="IPR005593">
    <property type="entry name" value="Xul5P/Fru6P_PKetolase"/>
</dbReference>
<accession>Q0ATA4</accession>